<dbReference type="InterPro" id="IPR010095">
    <property type="entry name" value="Cas12f1-like_TNB"/>
</dbReference>
<evidence type="ECO:0000259" key="2">
    <source>
        <dbReference type="Pfam" id="PF07282"/>
    </source>
</evidence>
<dbReference type="Pfam" id="PF07282">
    <property type="entry name" value="Cas12f1-like_TNB"/>
    <property type="match status" value="1"/>
</dbReference>
<gene>
    <name evidence="4" type="ORF">DEACI_1157</name>
    <name evidence="3" type="ORF">DEACI_1226</name>
</gene>
<keyword evidence="1" id="KW-0238">DNA-binding</keyword>
<dbReference type="Proteomes" id="UP001071230">
    <property type="component" value="Unassembled WGS sequence"/>
</dbReference>
<dbReference type="RefSeq" id="WP_240984227.1">
    <property type="nucleotide sequence ID" value="NZ_CDGJ01000032.1"/>
</dbReference>
<dbReference type="EMBL" id="LR746496">
    <property type="protein sequence ID" value="CAA7600573.1"/>
    <property type="molecule type" value="Genomic_DNA"/>
</dbReference>
<evidence type="ECO:0000313" key="5">
    <source>
        <dbReference type="Proteomes" id="UP001071230"/>
    </source>
</evidence>
<dbReference type="KEGG" id="aacx:DEACI_1226"/>
<name>A0A8S0VW92_9FIRM</name>
<dbReference type="GO" id="GO:0003677">
    <property type="term" value="F:DNA binding"/>
    <property type="evidence" value="ECO:0007669"/>
    <property type="project" value="UniProtKB-KW"/>
</dbReference>
<sequence>MVPEDTRILLTATTGQYREVLDYFLHVFQEHQELLGVSDWLHAAEHLTHRSADNPHPLYPFDEVFPRYPSGMRRAAIAEAYGEACSWLTRYNRWQEHKSKVSAKNEVRVRQGKKEVVFKEHPPLFPGVGNNWLTYYGTEIKILDAHHVLFKVWTGKSYAYRKAVLLQPLIVPAGYEAGTPMLIHKQGGWQLHVPVVLPRKAVKLESVQVRVGKTDFRMCCVDLGINHHLVMTIQDRKGRVLATKVISGGEDNHLRKGYLEKVVRLQKQTRVIPEGERFAADLWDKIGNFNDDVAHRVSRAIVEFAKKHGAKTIVFEHLTNLKPSKGTKSHRLNQKFIFWVKGRIVKYTRYKALHEGIVVNRVSPRNTSKECPYCGVHSRVTKAWLTPSARPVASKT</sequence>
<dbReference type="NCBIfam" id="TIGR01766">
    <property type="entry name" value="IS200/IS605 family accessory protein TnpB-like domain"/>
    <property type="match status" value="1"/>
</dbReference>
<feature type="domain" description="Cas12f1-like TNB" evidence="2">
    <location>
        <begin position="342"/>
        <end position="380"/>
    </location>
</feature>
<organism evidence="3">
    <name type="scientific">Acididesulfobacillus acetoxydans</name>
    <dbReference type="NCBI Taxonomy" id="1561005"/>
    <lineage>
        <taxon>Bacteria</taxon>
        <taxon>Bacillati</taxon>
        <taxon>Bacillota</taxon>
        <taxon>Clostridia</taxon>
        <taxon>Eubacteriales</taxon>
        <taxon>Peptococcaceae</taxon>
        <taxon>Acididesulfobacillus</taxon>
    </lineage>
</organism>
<reference evidence="4" key="1">
    <citation type="submission" date="2014-11" db="EMBL/GenBank/DDBJ databases">
        <authorList>
            <person name="Hornung B.V."/>
        </authorList>
    </citation>
    <scope>NUCLEOTIDE SEQUENCE</scope>
    <source>
        <strain evidence="4">INE</strain>
    </source>
</reference>
<evidence type="ECO:0000313" key="3">
    <source>
        <dbReference type="EMBL" id="CAA7600573.1"/>
    </source>
</evidence>
<keyword evidence="5" id="KW-1185">Reference proteome</keyword>
<protein>
    <submittedName>
        <fullName evidence="3">Transposase IS605, OrfB, C-terminal</fullName>
    </submittedName>
    <submittedName>
        <fullName evidence="4">Transposase, IS605 OrfB</fullName>
    </submittedName>
</protein>
<dbReference type="Proteomes" id="UP000836597">
    <property type="component" value="Chromosome"/>
</dbReference>
<evidence type="ECO:0000256" key="1">
    <source>
        <dbReference type="ARBA" id="ARBA00023125"/>
    </source>
</evidence>
<accession>A0A8S0VW92</accession>
<dbReference type="EMBL" id="CDGJ01000032">
    <property type="protein sequence ID" value="CEJ06707.1"/>
    <property type="molecule type" value="Genomic_DNA"/>
</dbReference>
<dbReference type="AlphaFoldDB" id="A0A8S0VW92"/>
<evidence type="ECO:0000313" key="4">
    <source>
        <dbReference type="EMBL" id="CEJ06707.1"/>
    </source>
</evidence>
<reference evidence="3" key="2">
    <citation type="submission" date="2020-01" db="EMBL/GenBank/DDBJ databases">
        <authorList>
            <person name="Hornung B."/>
        </authorList>
    </citation>
    <scope>NUCLEOTIDE SEQUENCE</scope>
    <source>
        <strain evidence="3">PacBioINE</strain>
    </source>
</reference>
<proteinExistence type="predicted"/>